<protein>
    <submittedName>
        <fullName evidence="5">LacI family transcriptional regulator</fullName>
    </submittedName>
</protein>
<evidence type="ECO:0000313" key="6">
    <source>
        <dbReference type="Proteomes" id="UP000653076"/>
    </source>
</evidence>
<evidence type="ECO:0000259" key="4">
    <source>
        <dbReference type="PROSITE" id="PS50932"/>
    </source>
</evidence>
<dbReference type="PANTHER" id="PTHR30146">
    <property type="entry name" value="LACI-RELATED TRANSCRIPTIONAL REPRESSOR"/>
    <property type="match status" value="1"/>
</dbReference>
<dbReference type="CDD" id="cd01392">
    <property type="entry name" value="HTH_LacI"/>
    <property type="match status" value="1"/>
</dbReference>
<dbReference type="InterPro" id="IPR028082">
    <property type="entry name" value="Peripla_BP_I"/>
</dbReference>
<keyword evidence="2" id="KW-0238">DNA-binding</keyword>
<dbReference type="PANTHER" id="PTHR30146:SF153">
    <property type="entry name" value="LACTOSE OPERON REPRESSOR"/>
    <property type="match status" value="1"/>
</dbReference>
<name>A0ABQ4J925_9ACTN</name>
<dbReference type="Pfam" id="PF13377">
    <property type="entry name" value="Peripla_BP_3"/>
    <property type="match status" value="1"/>
</dbReference>
<dbReference type="InterPro" id="IPR046335">
    <property type="entry name" value="LacI/GalR-like_sensor"/>
</dbReference>
<dbReference type="SUPFAM" id="SSF47413">
    <property type="entry name" value="lambda repressor-like DNA-binding domains"/>
    <property type="match status" value="1"/>
</dbReference>
<gene>
    <name evidence="5" type="primary">lacI_3</name>
    <name evidence="5" type="ORF">Vqi01_18400</name>
</gene>
<dbReference type="Pfam" id="PF00356">
    <property type="entry name" value="LacI"/>
    <property type="match status" value="1"/>
</dbReference>
<comment type="caution">
    <text evidence="5">The sequence shown here is derived from an EMBL/GenBank/DDBJ whole genome shotgun (WGS) entry which is preliminary data.</text>
</comment>
<evidence type="ECO:0000256" key="2">
    <source>
        <dbReference type="ARBA" id="ARBA00023125"/>
    </source>
</evidence>
<keyword evidence="3" id="KW-0804">Transcription</keyword>
<organism evidence="5 6">
    <name type="scientific">Micromonospora qiuiae</name>
    <dbReference type="NCBI Taxonomy" id="502268"/>
    <lineage>
        <taxon>Bacteria</taxon>
        <taxon>Bacillati</taxon>
        <taxon>Actinomycetota</taxon>
        <taxon>Actinomycetes</taxon>
        <taxon>Micromonosporales</taxon>
        <taxon>Micromonosporaceae</taxon>
        <taxon>Micromonospora</taxon>
    </lineage>
</organism>
<sequence>MLRYGDPAATYAAGATREGTSVATLSDVARRAGVSPATASRVINGSSKPVTDELRERVLRAVAELQYVPNAHAQLLARSHRGAVGVIVHDVSDPYFSEITRGLQRVATEQGRLLMICNSYRDPERELEYVELLRGQQVAAIILAGSGYHHAEFTRLLNGKLAAYEATGGRVAVIGRHEHSGDAVMPDNRGGARLLGEEMCRLGHEGIGVVAGPQMLTTTTDRLTGLREALTAHGRDLPEHRIRYAEFDRDSGAAATAALLDAEPGLTAIAALNDSMAIGALSVLRSRAVPVPDRISVFGFDDMPIARDVTPALTTVRLPLVEMGARAMALALDAGAGGPRVESLAAELVRRDSSGPAKGATAPHR</sequence>
<dbReference type="EMBL" id="BOPC01000023">
    <property type="protein sequence ID" value="GIJ26678.1"/>
    <property type="molecule type" value="Genomic_DNA"/>
</dbReference>
<dbReference type="SUPFAM" id="SSF53822">
    <property type="entry name" value="Periplasmic binding protein-like I"/>
    <property type="match status" value="1"/>
</dbReference>
<dbReference type="Gene3D" id="3.40.50.2300">
    <property type="match status" value="2"/>
</dbReference>
<dbReference type="CDD" id="cd06267">
    <property type="entry name" value="PBP1_LacI_sugar_binding-like"/>
    <property type="match status" value="1"/>
</dbReference>
<dbReference type="PROSITE" id="PS00356">
    <property type="entry name" value="HTH_LACI_1"/>
    <property type="match status" value="1"/>
</dbReference>
<dbReference type="PRINTS" id="PR00036">
    <property type="entry name" value="HTHLACI"/>
</dbReference>
<dbReference type="InterPro" id="IPR000843">
    <property type="entry name" value="HTH_LacI"/>
</dbReference>
<dbReference type="Gene3D" id="1.10.260.40">
    <property type="entry name" value="lambda repressor-like DNA-binding domains"/>
    <property type="match status" value="1"/>
</dbReference>
<proteinExistence type="predicted"/>
<feature type="domain" description="HTH lacI-type" evidence="4">
    <location>
        <begin position="23"/>
        <end position="78"/>
    </location>
</feature>
<dbReference type="PROSITE" id="PS50932">
    <property type="entry name" value="HTH_LACI_2"/>
    <property type="match status" value="1"/>
</dbReference>
<dbReference type="InterPro" id="IPR010982">
    <property type="entry name" value="Lambda_DNA-bd_dom_sf"/>
</dbReference>
<accession>A0ABQ4J925</accession>
<keyword evidence="1" id="KW-0805">Transcription regulation</keyword>
<dbReference type="SMART" id="SM00354">
    <property type="entry name" value="HTH_LACI"/>
    <property type="match status" value="1"/>
</dbReference>
<evidence type="ECO:0000313" key="5">
    <source>
        <dbReference type="EMBL" id="GIJ26678.1"/>
    </source>
</evidence>
<evidence type="ECO:0000256" key="1">
    <source>
        <dbReference type="ARBA" id="ARBA00023015"/>
    </source>
</evidence>
<keyword evidence="6" id="KW-1185">Reference proteome</keyword>
<reference evidence="5 6" key="1">
    <citation type="submission" date="2021-01" db="EMBL/GenBank/DDBJ databases">
        <title>Whole genome shotgun sequence of Verrucosispora qiuiae NBRC 106684.</title>
        <authorList>
            <person name="Komaki H."/>
            <person name="Tamura T."/>
        </authorList>
    </citation>
    <scope>NUCLEOTIDE SEQUENCE [LARGE SCALE GENOMIC DNA]</scope>
    <source>
        <strain evidence="5 6">NBRC 106684</strain>
    </source>
</reference>
<evidence type="ECO:0000256" key="3">
    <source>
        <dbReference type="ARBA" id="ARBA00023163"/>
    </source>
</evidence>
<dbReference type="Proteomes" id="UP000653076">
    <property type="component" value="Unassembled WGS sequence"/>
</dbReference>